<dbReference type="PANTHER" id="PTHR43713:SF3">
    <property type="entry name" value="GLUTAMATE-1-SEMIALDEHYDE 2,1-AMINOMUTASE 1, CHLOROPLASTIC-RELATED"/>
    <property type="match status" value="1"/>
</dbReference>
<dbReference type="EMBL" id="BMZS01000013">
    <property type="protein sequence ID" value="GHD61503.1"/>
    <property type="molecule type" value="Genomic_DNA"/>
</dbReference>
<keyword evidence="5" id="KW-1185">Reference proteome</keyword>
<dbReference type="Gene3D" id="3.90.1150.10">
    <property type="entry name" value="Aspartate Aminotransferase, domain 1"/>
    <property type="match status" value="1"/>
</dbReference>
<dbReference type="GO" id="GO:0008483">
    <property type="term" value="F:transaminase activity"/>
    <property type="evidence" value="ECO:0007669"/>
    <property type="project" value="UniProtKB-KW"/>
</dbReference>
<keyword evidence="4" id="KW-0808">Transferase</keyword>
<comment type="caution">
    <text evidence="4">The sequence shown here is derived from an EMBL/GenBank/DDBJ whole genome shotgun (WGS) entry which is preliminary data.</text>
</comment>
<name>A0A919CRZ6_9PROT</name>
<evidence type="ECO:0000256" key="1">
    <source>
        <dbReference type="ARBA" id="ARBA00001933"/>
    </source>
</evidence>
<dbReference type="InterPro" id="IPR015421">
    <property type="entry name" value="PyrdxlP-dep_Trfase_major"/>
</dbReference>
<dbReference type="InterPro" id="IPR015424">
    <property type="entry name" value="PyrdxlP-dep_Trfase"/>
</dbReference>
<proteinExistence type="inferred from homology"/>
<protein>
    <submittedName>
        <fullName evidence="4">Aspartate aminotransferase family protein</fullName>
    </submittedName>
</protein>
<reference evidence="4" key="1">
    <citation type="journal article" date="2014" name="Int. J. Syst. Evol. Microbiol.">
        <title>Complete genome sequence of Corynebacterium casei LMG S-19264T (=DSM 44701T), isolated from a smear-ripened cheese.</title>
        <authorList>
            <consortium name="US DOE Joint Genome Institute (JGI-PGF)"/>
            <person name="Walter F."/>
            <person name="Albersmeier A."/>
            <person name="Kalinowski J."/>
            <person name="Ruckert C."/>
        </authorList>
    </citation>
    <scope>NUCLEOTIDE SEQUENCE</scope>
    <source>
        <strain evidence="4">KCTC 42651</strain>
    </source>
</reference>
<evidence type="ECO:0000256" key="3">
    <source>
        <dbReference type="RuleBase" id="RU003560"/>
    </source>
</evidence>
<evidence type="ECO:0000313" key="5">
    <source>
        <dbReference type="Proteomes" id="UP000630353"/>
    </source>
</evidence>
<dbReference type="CDD" id="cd00610">
    <property type="entry name" value="OAT_like"/>
    <property type="match status" value="1"/>
</dbReference>
<comment type="cofactor">
    <cofactor evidence="1">
        <name>pyridoxal 5'-phosphate</name>
        <dbReference type="ChEBI" id="CHEBI:597326"/>
    </cofactor>
</comment>
<keyword evidence="2 3" id="KW-0663">Pyridoxal phosphate</keyword>
<evidence type="ECO:0000256" key="2">
    <source>
        <dbReference type="ARBA" id="ARBA00022898"/>
    </source>
</evidence>
<organism evidence="4 5">
    <name type="scientific">Thalassobaculum fulvum</name>
    <dbReference type="NCBI Taxonomy" id="1633335"/>
    <lineage>
        <taxon>Bacteria</taxon>
        <taxon>Pseudomonadati</taxon>
        <taxon>Pseudomonadota</taxon>
        <taxon>Alphaproteobacteria</taxon>
        <taxon>Rhodospirillales</taxon>
        <taxon>Thalassobaculaceae</taxon>
        <taxon>Thalassobaculum</taxon>
    </lineage>
</organism>
<dbReference type="InterPro" id="IPR005814">
    <property type="entry name" value="Aminotrans_3"/>
</dbReference>
<dbReference type="Proteomes" id="UP000630353">
    <property type="component" value="Unassembled WGS sequence"/>
</dbReference>
<sequence>MSTTQANATLVNTSLDAAYTEAAERFVAANPKSKAIQEQAEKAMPGGNTRTVLHYHPFPLRFARGEGCYLWDADGHQLVDFLGEYTAGLYGHSEPVIREAIKQAADDGWVLGGPNLLEARLAQTIVDRFPALERVRFTNSGTEANLMAIAAARAFTGRDRVMVFKGGYHGGVLYFGGSPLNAPFDYVMGDYNDAEGSAALIREQGDRLACVLVEPMCGSGGCLPGSVEFLQSLRDATRETGALLIFDEVMTSRLSPEGLHGLLGITPDLLTLGKYLGGGLSFGAFGGRAEILDRFDPRRPDGWPHAGTFNNNVFTMSAGLAGLTHKYTPERAVMLNAAGDSLRGRLNDAIARRGLPLVVAGRGSMMAVHPGTTVPMSPPEAGRRPRKLIDLMHLDLIAGGVYTARRGMAVLSLPMGAAEFDRFVAAFEEFLDARRPVIEEAGRSIGKAGG</sequence>
<accession>A0A919CRZ6</accession>
<dbReference type="Gene3D" id="3.40.640.10">
    <property type="entry name" value="Type I PLP-dependent aspartate aminotransferase-like (Major domain)"/>
    <property type="match status" value="1"/>
</dbReference>
<evidence type="ECO:0000313" key="4">
    <source>
        <dbReference type="EMBL" id="GHD61503.1"/>
    </source>
</evidence>
<keyword evidence="4" id="KW-0032">Aminotransferase</keyword>
<gene>
    <name evidence="4" type="primary">atrB</name>
    <name evidence="4" type="ORF">GCM10017083_48920</name>
</gene>
<dbReference type="InterPro" id="IPR015422">
    <property type="entry name" value="PyrdxlP-dep_Trfase_small"/>
</dbReference>
<dbReference type="SUPFAM" id="SSF53383">
    <property type="entry name" value="PLP-dependent transferases"/>
    <property type="match status" value="1"/>
</dbReference>
<dbReference type="Pfam" id="PF00202">
    <property type="entry name" value="Aminotran_3"/>
    <property type="match status" value="2"/>
</dbReference>
<dbReference type="AlphaFoldDB" id="A0A919CRZ6"/>
<comment type="similarity">
    <text evidence="3">Belongs to the class-III pyridoxal-phosphate-dependent aminotransferase family.</text>
</comment>
<dbReference type="RefSeq" id="WP_189994659.1">
    <property type="nucleotide sequence ID" value="NZ_BMZS01000013.1"/>
</dbReference>
<dbReference type="PANTHER" id="PTHR43713">
    <property type="entry name" value="GLUTAMATE-1-SEMIALDEHYDE 2,1-AMINOMUTASE"/>
    <property type="match status" value="1"/>
</dbReference>
<dbReference type="GO" id="GO:0030170">
    <property type="term" value="F:pyridoxal phosphate binding"/>
    <property type="evidence" value="ECO:0007669"/>
    <property type="project" value="InterPro"/>
</dbReference>
<reference evidence="4" key="2">
    <citation type="submission" date="2020-09" db="EMBL/GenBank/DDBJ databases">
        <authorList>
            <person name="Sun Q."/>
            <person name="Kim S."/>
        </authorList>
    </citation>
    <scope>NUCLEOTIDE SEQUENCE</scope>
    <source>
        <strain evidence="4">KCTC 42651</strain>
    </source>
</reference>